<evidence type="ECO:0000256" key="11">
    <source>
        <dbReference type="ARBA" id="ARBA00067136"/>
    </source>
</evidence>
<name>A0A098G2B5_9GAMM</name>
<evidence type="ECO:0000256" key="10">
    <source>
        <dbReference type="ARBA" id="ARBA00049401"/>
    </source>
</evidence>
<dbReference type="GO" id="GO:0009636">
    <property type="term" value="P:response to toxic substance"/>
    <property type="evidence" value="ECO:0007669"/>
    <property type="project" value="UniProtKB-KW"/>
</dbReference>
<keyword evidence="6" id="KW-0547">Nucleotide-binding</keyword>
<dbReference type="FunFam" id="3.20.20.70:FF:000154">
    <property type="entry name" value="Probable nitronate monooxygenase"/>
    <property type="match status" value="1"/>
</dbReference>
<evidence type="ECO:0000313" key="12">
    <source>
        <dbReference type="EMBL" id="CEG56109.1"/>
    </source>
</evidence>
<sequence length="359" mass="39023">MPSPLLQSTLNTQLGLKWPLIQAPMAGGPSTPEFAAAASNARVLGSLGLAYLPPAEVEKTIKRTQTLTQRPFAVNLFAPAIMPVLNKKKIDAALAATRLYRKELVLPDPLVHPPFNESFEEQIVAVIKCKPAVFSFTFGLVDKNIIKECHQHHIITIGTATSVEEGMALEESGVDAVVAQGAEAGGHSAMFLTKHPNQLLGTLALTRMMALALRIPVIASGGIMDGQGIAAALTLGAQAVQLGTAFLLCDEAGTSPAYRETLDHAQGNQTRFTRAFSGRWARGIKNRFMEEMERRENDILPFPAQNAFTRDMRKKATELGKAEFLSLWAGQAVNLIRKMTTEELVQTLYGETVHALQER</sequence>
<evidence type="ECO:0000256" key="2">
    <source>
        <dbReference type="ARBA" id="ARBA00009881"/>
    </source>
</evidence>
<reference evidence="13" key="1">
    <citation type="submission" date="2014-09" db="EMBL/GenBank/DDBJ databases">
        <authorList>
            <person name="Gomez-Valero L."/>
        </authorList>
    </citation>
    <scope>NUCLEOTIDE SEQUENCE [LARGE SCALE GENOMIC DNA]</scope>
    <source>
        <strain evidence="13">ATCC700992</strain>
    </source>
</reference>
<dbReference type="Gene3D" id="3.20.20.70">
    <property type="entry name" value="Aldolase class I"/>
    <property type="match status" value="1"/>
</dbReference>
<dbReference type="GO" id="GO:0000166">
    <property type="term" value="F:nucleotide binding"/>
    <property type="evidence" value="ECO:0007669"/>
    <property type="project" value="UniProtKB-KW"/>
</dbReference>
<dbReference type="OrthoDB" id="9778912at2"/>
<evidence type="ECO:0000256" key="7">
    <source>
        <dbReference type="ARBA" id="ARBA00023002"/>
    </source>
</evidence>
<dbReference type="CDD" id="cd04730">
    <property type="entry name" value="NPD_like"/>
    <property type="match status" value="1"/>
</dbReference>
<evidence type="ECO:0000313" key="13">
    <source>
        <dbReference type="Proteomes" id="UP000032430"/>
    </source>
</evidence>
<evidence type="ECO:0000256" key="1">
    <source>
        <dbReference type="ARBA" id="ARBA00001917"/>
    </source>
</evidence>
<dbReference type="Pfam" id="PF03060">
    <property type="entry name" value="NMO"/>
    <property type="match status" value="1"/>
</dbReference>
<dbReference type="Proteomes" id="UP000032430">
    <property type="component" value="Chromosome I"/>
</dbReference>
<keyword evidence="8 12" id="KW-0503">Monooxygenase</keyword>
<evidence type="ECO:0000256" key="8">
    <source>
        <dbReference type="ARBA" id="ARBA00023033"/>
    </source>
</evidence>
<dbReference type="InterPro" id="IPR013785">
    <property type="entry name" value="Aldolase_TIM"/>
</dbReference>
<evidence type="ECO:0000256" key="4">
    <source>
        <dbReference type="ARBA" id="ARBA00022630"/>
    </source>
</evidence>
<evidence type="ECO:0000256" key="6">
    <source>
        <dbReference type="ARBA" id="ARBA00022741"/>
    </source>
</evidence>
<dbReference type="AlphaFoldDB" id="A0A098G2B5"/>
<dbReference type="PANTHER" id="PTHR42747">
    <property type="entry name" value="NITRONATE MONOOXYGENASE-RELATED"/>
    <property type="match status" value="1"/>
</dbReference>
<gene>
    <name evidence="12" type="ORF">LFA_0657</name>
</gene>
<dbReference type="KEGG" id="lfa:LFA_0657"/>
<proteinExistence type="inferred from homology"/>
<dbReference type="GO" id="GO:0018580">
    <property type="term" value="F:nitronate monooxygenase activity"/>
    <property type="evidence" value="ECO:0007669"/>
    <property type="project" value="InterPro"/>
</dbReference>
<comment type="similarity">
    <text evidence="2">Belongs to the nitronate monooxygenase family. NMO class I subfamily.</text>
</comment>
<evidence type="ECO:0000256" key="9">
    <source>
        <dbReference type="ARBA" id="ARBA00031155"/>
    </source>
</evidence>
<accession>A0A098G2B5</accession>
<comment type="cofactor">
    <cofactor evidence="1">
        <name>FMN</name>
        <dbReference type="ChEBI" id="CHEBI:58210"/>
    </cofactor>
</comment>
<dbReference type="PANTHER" id="PTHR42747:SF3">
    <property type="entry name" value="NITRONATE MONOOXYGENASE-RELATED"/>
    <property type="match status" value="1"/>
</dbReference>
<keyword evidence="4" id="KW-0285">Flavoprotein</keyword>
<dbReference type="EMBL" id="LN614827">
    <property type="protein sequence ID" value="CEG56109.1"/>
    <property type="molecule type" value="Genomic_DNA"/>
</dbReference>
<evidence type="ECO:0000256" key="5">
    <source>
        <dbReference type="ARBA" id="ARBA00022643"/>
    </source>
</evidence>
<dbReference type="InterPro" id="IPR004136">
    <property type="entry name" value="NMO"/>
</dbReference>
<dbReference type="STRING" id="1212491.LFA_0657"/>
<keyword evidence="13" id="KW-1185">Reference proteome</keyword>
<dbReference type="HOGENOM" id="CLU_038732_5_1_6"/>
<protein>
    <recommendedName>
        <fullName evidence="11">Nitronate monooxygenase</fullName>
    </recommendedName>
    <alternativeName>
        <fullName evidence="9">Propionate 3-nitronate monooxygenase</fullName>
    </alternativeName>
</protein>
<keyword evidence="5" id="KW-0288">FMN</keyword>
<organism evidence="12 13">
    <name type="scientific">Legionella fallonii LLAP-10</name>
    <dbReference type="NCBI Taxonomy" id="1212491"/>
    <lineage>
        <taxon>Bacteria</taxon>
        <taxon>Pseudomonadati</taxon>
        <taxon>Pseudomonadota</taxon>
        <taxon>Gammaproteobacteria</taxon>
        <taxon>Legionellales</taxon>
        <taxon>Legionellaceae</taxon>
        <taxon>Legionella</taxon>
    </lineage>
</organism>
<comment type="catalytic activity">
    <reaction evidence="10">
        <text>3 propionate 3-nitronate + 3 O2 + H2O = 3 3-oxopropanoate + 2 nitrate + nitrite + H2O2 + 3 H(+)</text>
        <dbReference type="Rhea" id="RHEA:57332"/>
        <dbReference type="ChEBI" id="CHEBI:15377"/>
        <dbReference type="ChEBI" id="CHEBI:15378"/>
        <dbReference type="ChEBI" id="CHEBI:15379"/>
        <dbReference type="ChEBI" id="CHEBI:16240"/>
        <dbReference type="ChEBI" id="CHEBI:16301"/>
        <dbReference type="ChEBI" id="CHEBI:17632"/>
        <dbReference type="ChEBI" id="CHEBI:33190"/>
        <dbReference type="ChEBI" id="CHEBI:136067"/>
    </reaction>
</comment>
<keyword evidence="7 12" id="KW-0560">Oxidoreductase</keyword>
<keyword evidence="3" id="KW-0216">Detoxification</keyword>
<dbReference type="SUPFAM" id="SSF51412">
    <property type="entry name" value="Inosine monophosphate dehydrogenase (IMPDH)"/>
    <property type="match status" value="1"/>
</dbReference>
<evidence type="ECO:0000256" key="3">
    <source>
        <dbReference type="ARBA" id="ARBA00022575"/>
    </source>
</evidence>
<dbReference type="RefSeq" id="WP_045094846.1">
    <property type="nucleotide sequence ID" value="NZ_LN614827.1"/>
</dbReference>